<dbReference type="SUPFAM" id="SSF53067">
    <property type="entry name" value="Actin-like ATPase domain"/>
    <property type="match status" value="1"/>
</dbReference>
<dbReference type="SMART" id="SM00842">
    <property type="entry name" value="FtsA"/>
    <property type="match status" value="1"/>
</dbReference>
<dbReference type="NCBIfam" id="TIGR01175">
    <property type="entry name" value="pilM"/>
    <property type="match status" value="1"/>
</dbReference>
<dbReference type="InterPro" id="IPR050696">
    <property type="entry name" value="FtsA/MreB"/>
</dbReference>
<reference evidence="2 3" key="1">
    <citation type="submission" date="2022-10" db="EMBL/GenBank/DDBJ databases">
        <title>Aestuariibacter sp. AA17 isolated from Montipora capitata coral fragment.</title>
        <authorList>
            <person name="Emsley S.A."/>
            <person name="Pfannmuller K.M."/>
            <person name="Loughran R.M."/>
            <person name="Shlafstein M."/>
            <person name="Papke E."/>
            <person name="Saw J.H."/>
            <person name="Ushijima B."/>
            <person name="Videau P."/>
        </authorList>
    </citation>
    <scope>NUCLEOTIDE SEQUENCE [LARGE SCALE GENOMIC DNA]</scope>
    <source>
        <strain evidence="2 3">AA17</strain>
    </source>
</reference>
<protein>
    <submittedName>
        <fullName evidence="2">Pilus assembly protein PilM</fullName>
    </submittedName>
</protein>
<feature type="domain" description="SHS2" evidence="1">
    <location>
        <begin position="13"/>
        <end position="180"/>
    </location>
</feature>
<dbReference type="PANTHER" id="PTHR32432:SF3">
    <property type="entry name" value="ETHANOLAMINE UTILIZATION PROTEIN EUTJ"/>
    <property type="match status" value="1"/>
</dbReference>
<dbReference type="Gene3D" id="3.30.420.40">
    <property type="match status" value="2"/>
</dbReference>
<dbReference type="EMBL" id="JAOWKX010000003">
    <property type="protein sequence ID" value="MCV2884381.1"/>
    <property type="molecule type" value="Genomic_DNA"/>
</dbReference>
<evidence type="ECO:0000313" key="2">
    <source>
        <dbReference type="EMBL" id="MCV2884381.1"/>
    </source>
</evidence>
<gene>
    <name evidence="2" type="ORF">OE749_06705</name>
</gene>
<dbReference type="CDD" id="cd24049">
    <property type="entry name" value="ASKHA_NBD_PilM"/>
    <property type="match status" value="1"/>
</dbReference>
<organism evidence="2 3">
    <name type="scientific">Fluctibacter corallii</name>
    <dbReference type="NCBI Taxonomy" id="2984329"/>
    <lineage>
        <taxon>Bacteria</taxon>
        <taxon>Pseudomonadati</taxon>
        <taxon>Pseudomonadota</taxon>
        <taxon>Gammaproteobacteria</taxon>
        <taxon>Alteromonadales</taxon>
        <taxon>Alteromonadaceae</taxon>
        <taxon>Fluctibacter</taxon>
    </lineage>
</organism>
<dbReference type="RefSeq" id="WP_263712003.1">
    <property type="nucleotide sequence ID" value="NZ_JAOWKX010000003.1"/>
</dbReference>
<dbReference type="Proteomes" id="UP001652504">
    <property type="component" value="Unassembled WGS sequence"/>
</dbReference>
<dbReference type="InterPro" id="IPR003494">
    <property type="entry name" value="SHS2_FtsA"/>
</dbReference>
<dbReference type="Gene3D" id="3.30.1490.300">
    <property type="match status" value="1"/>
</dbReference>
<comment type="caution">
    <text evidence="2">The sequence shown here is derived from an EMBL/GenBank/DDBJ whole genome shotgun (WGS) entry which is preliminary data.</text>
</comment>
<keyword evidence="3" id="KW-1185">Reference proteome</keyword>
<dbReference type="PIRSF" id="PIRSF019169">
    <property type="entry name" value="PilM"/>
    <property type="match status" value="1"/>
</dbReference>
<dbReference type="InterPro" id="IPR043129">
    <property type="entry name" value="ATPase_NBD"/>
</dbReference>
<proteinExistence type="predicted"/>
<dbReference type="Pfam" id="PF11104">
    <property type="entry name" value="PilM_2"/>
    <property type="match status" value="1"/>
</dbReference>
<accession>A0ABT3A6S5</accession>
<evidence type="ECO:0000259" key="1">
    <source>
        <dbReference type="SMART" id="SM00842"/>
    </source>
</evidence>
<dbReference type="InterPro" id="IPR005883">
    <property type="entry name" value="PilM"/>
</dbReference>
<evidence type="ECO:0000313" key="3">
    <source>
        <dbReference type="Proteomes" id="UP001652504"/>
    </source>
</evidence>
<dbReference type="PANTHER" id="PTHR32432">
    <property type="entry name" value="CELL DIVISION PROTEIN FTSA-RELATED"/>
    <property type="match status" value="1"/>
</dbReference>
<name>A0ABT3A6S5_9ALTE</name>
<sequence>MLSKLLRPKTQQYIGLDIGTRYVKAVLLEKQGEAVTLSGIAKEAIAGNAFAEREIKDFDAVSNALKKVVLALKTKTKTVATAIAGGSVISKIIQMEPGLTDHELEGQIEIEADSLIPYPLEEVYLDFEELGQSRTHPGQVDVLLSAAHRDMVDGRITLLREVEFDPKIVDIETYALSNALSHFYTTSSDHHLVCINLGASMLQVCVRDKERVVYAKEHSFGFDALMDDLSVGFSIERNDVEKQLLSDALPETWRDTTYPVFLANLQQQISRAMQLYISATHAPRPEKIVLTGGGAKLNGLAEELAHDLAVEIVVFDPFSNMDKADTINTTLAANGTEFAVAVGLASRSFNPCHI</sequence>